<keyword evidence="16" id="KW-1185">Reference proteome</keyword>
<accession>A0A6P5LTZ8</accession>
<dbReference type="SMART" id="SM00404">
    <property type="entry name" value="PTPc_motif"/>
    <property type="match status" value="1"/>
</dbReference>
<evidence type="ECO:0000256" key="3">
    <source>
        <dbReference type="ARBA" id="ARBA00022692"/>
    </source>
</evidence>
<dbReference type="InParanoid" id="A0A6P5LTZ8"/>
<evidence type="ECO:0000256" key="4">
    <source>
        <dbReference type="ARBA" id="ARBA00022729"/>
    </source>
</evidence>
<evidence type="ECO:0000259" key="14">
    <source>
        <dbReference type="PROSITE" id="PS50056"/>
    </source>
</evidence>
<dbReference type="InterPro" id="IPR013783">
    <property type="entry name" value="Ig-like_fold"/>
</dbReference>
<dbReference type="AlphaFoldDB" id="A0A6P5LTZ8"/>
<evidence type="ECO:0000256" key="12">
    <source>
        <dbReference type="SAM" id="SignalP"/>
    </source>
</evidence>
<dbReference type="GO" id="GO:0004725">
    <property type="term" value="F:protein tyrosine phosphatase activity"/>
    <property type="evidence" value="ECO:0007669"/>
    <property type="project" value="UniProtKB-EC"/>
</dbReference>
<keyword evidence="17" id="KW-0675">Receptor</keyword>
<dbReference type="PROSITE" id="PS50055">
    <property type="entry name" value="TYR_PHOSPHATASE_PTP"/>
    <property type="match status" value="1"/>
</dbReference>
<dbReference type="Pfam" id="PF00041">
    <property type="entry name" value="fn3"/>
    <property type="match status" value="5"/>
</dbReference>
<evidence type="ECO:0000256" key="8">
    <source>
        <dbReference type="ARBA" id="ARBA00023136"/>
    </source>
</evidence>
<dbReference type="GeneID" id="110220172"/>
<keyword evidence="9" id="KW-0325">Glycoprotein</keyword>
<evidence type="ECO:0000259" key="15">
    <source>
        <dbReference type="PROSITE" id="PS50853"/>
    </source>
</evidence>
<dbReference type="InterPro" id="IPR016130">
    <property type="entry name" value="Tyr_Pase_AS"/>
</dbReference>
<dbReference type="FunCoup" id="A0A6P5LTZ8">
    <property type="interactions" value="398"/>
</dbReference>
<dbReference type="Proteomes" id="UP000515140">
    <property type="component" value="Unplaced"/>
</dbReference>
<feature type="transmembrane region" description="Helical" evidence="11">
    <location>
        <begin position="560"/>
        <end position="582"/>
    </location>
</feature>
<dbReference type="PROSITE" id="PS00383">
    <property type="entry name" value="TYR_PHOSPHATASE_1"/>
    <property type="match status" value="1"/>
</dbReference>
<evidence type="ECO:0000256" key="10">
    <source>
        <dbReference type="ARBA" id="ARBA00051722"/>
    </source>
</evidence>
<keyword evidence="4 12" id="KW-0732">Signal</keyword>
<dbReference type="InterPro" id="IPR000387">
    <property type="entry name" value="Tyr_Pase_dom"/>
</dbReference>
<dbReference type="FunFam" id="3.90.190.10:FF:000009">
    <property type="entry name" value="Receptor-type tyrosine-protein phosphatase beta"/>
    <property type="match status" value="1"/>
</dbReference>
<feature type="domain" description="Fibronectin type-III" evidence="15">
    <location>
        <begin position="200"/>
        <end position="287"/>
    </location>
</feature>
<evidence type="ECO:0000256" key="5">
    <source>
        <dbReference type="ARBA" id="ARBA00022801"/>
    </source>
</evidence>
<feature type="domain" description="Fibronectin type-III" evidence="15">
    <location>
        <begin position="377"/>
        <end position="470"/>
    </location>
</feature>
<feature type="domain" description="Tyrosine-protein phosphatase" evidence="13">
    <location>
        <begin position="628"/>
        <end position="887"/>
    </location>
</feature>
<dbReference type="InterPro" id="IPR036116">
    <property type="entry name" value="FN3_sf"/>
</dbReference>
<dbReference type="Gene3D" id="3.90.190.10">
    <property type="entry name" value="Protein tyrosine phosphatase superfamily"/>
    <property type="match status" value="1"/>
</dbReference>
<reference evidence="17" key="1">
    <citation type="submission" date="2025-08" db="UniProtKB">
        <authorList>
            <consortium name="RefSeq"/>
        </authorList>
    </citation>
    <scope>IDENTIFICATION</scope>
    <source>
        <tissue evidence="17">Spleen</tissue>
    </source>
</reference>
<feature type="domain" description="Fibronectin type-III" evidence="15">
    <location>
        <begin position="110"/>
        <end position="199"/>
    </location>
</feature>
<dbReference type="PANTHER" id="PTHR46957:SF10">
    <property type="entry name" value="PROTEIN TYROSINE PHOSPHATASE, RECEPTOR TYPE, H"/>
    <property type="match status" value="1"/>
</dbReference>
<dbReference type="RefSeq" id="XP_020859764.1">
    <property type="nucleotide sequence ID" value="XM_021004105.1"/>
</dbReference>
<dbReference type="InterPro" id="IPR050713">
    <property type="entry name" value="RTP_Phos/Ushers"/>
</dbReference>
<dbReference type="SMART" id="SM00194">
    <property type="entry name" value="PTPc"/>
    <property type="match status" value="1"/>
</dbReference>
<dbReference type="InterPro" id="IPR000242">
    <property type="entry name" value="PTP_cat"/>
</dbReference>
<organism evidence="16 17">
    <name type="scientific">Phascolarctos cinereus</name>
    <name type="common">Koala</name>
    <dbReference type="NCBI Taxonomy" id="38626"/>
    <lineage>
        <taxon>Eukaryota</taxon>
        <taxon>Metazoa</taxon>
        <taxon>Chordata</taxon>
        <taxon>Craniata</taxon>
        <taxon>Vertebrata</taxon>
        <taxon>Euteleostomi</taxon>
        <taxon>Mammalia</taxon>
        <taxon>Metatheria</taxon>
        <taxon>Diprotodontia</taxon>
        <taxon>Phascolarctidae</taxon>
        <taxon>Phascolarctos</taxon>
    </lineage>
</organism>
<evidence type="ECO:0000256" key="2">
    <source>
        <dbReference type="ARBA" id="ARBA00013064"/>
    </source>
</evidence>
<dbReference type="CDD" id="cd00063">
    <property type="entry name" value="FN3"/>
    <property type="match status" value="5"/>
</dbReference>
<comment type="catalytic activity">
    <reaction evidence="10">
        <text>O-phospho-L-tyrosyl-[protein] + H2O = L-tyrosyl-[protein] + phosphate</text>
        <dbReference type="Rhea" id="RHEA:10684"/>
        <dbReference type="Rhea" id="RHEA-COMP:10136"/>
        <dbReference type="Rhea" id="RHEA-COMP:20101"/>
        <dbReference type="ChEBI" id="CHEBI:15377"/>
        <dbReference type="ChEBI" id="CHEBI:43474"/>
        <dbReference type="ChEBI" id="CHEBI:46858"/>
        <dbReference type="ChEBI" id="CHEBI:61978"/>
        <dbReference type="EC" id="3.1.3.48"/>
    </reaction>
</comment>
<dbReference type="PROSITE" id="PS50056">
    <property type="entry name" value="TYR_PHOSPHATASE_2"/>
    <property type="match status" value="1"/>
</dbReference>
<sequence length="922" mass="102107">MSGLSPGPWPLLSMVVLLCWTRSLVVAQEEISAFYVDGQSNTSVTLKWEPPNSNYTVTWAEDGQVIGTSDTSDTQYTVKDLQPGTTYEFTVRVQGSSSGRNLTASTLPNEVRDLRMDARSNGSVTLKWLAPDGPQPADYTYWISWGREDDLLGEDHTTEMEHMVDNLAPATVYNFTVRAEKNGVNSSGQSVQEATVPNEVRDLRMDARSNGSVTLKWLAPDGPQPADYTYWISWGREDDLLGEDHTTEMEHMVDNLAPATVYNFTVRAEKNGVNSSGQSVQEATVPNEVRDLRMDARSNGSVTLKWLAPDGPQPADYTYWVSWNWEGVPRGADKATAEQYTAEHLEPGSPYVFTICSMSNEVNSSAQMLRVFTEPNEVRNLEVANQTNNSIAFSWMVPEGPTEPTYKVSWFESETHQRQIFTSGTVFTNGTNFTAYGLTPGTWYQLSVRSVTEDGAQSPERTVNASTAPDPVTITSCTSAAAGYGVVLTLACPAGNQESLEYQLGDHQGTRPGPCNSSMSIGGLQPGQSYTAIVWTLWAGMCAASAPVTCYTESRASNPGVIAGVIIGVLLFILLAGLLIFFHQRHRRKPIQEKPQAPGVAFSFLGDIPAENLAAYVLENQKDSNYGFAEEYQQLTLEGTGQLQAAALAPENKSKNRFSNVLPYDWSRVPLQPTPGDPSSDYINASFVPGLVGPREYIATQGPLPQTMSDFWHLVWEQQSHTIVMLTNCVESGLVKCEHYWPLDAKPCSHGHLRVTLKGENVAEHWTIRDLHLFHMELKEGLSVRQFHYTVWPDHGVPRSPDPLLAFQALLRNWLDQSLGGGPPIVHCSAGVGRTGTLIALDVLLRQLQKYQRVGVHSFVRKMRRSRPLMVQTEGQYIFLYQALLRFLQLSQDSGEDCIGQEGVLYENVEAIQAYEQEIGMR</sequence>
<dbReference type="EC" id="3.1.3.48" evidence="2"/>
<dbReference type="SMART" id="SM00060">
    <property type="entry name" value="FN3"/>
    <property type="match status" value="6"/>
</dbReference>
<evidence type="ECO:0000256" key="1">
    <source>
        <dbReference type="ARBA" id="ARBA00004479"/>
    </source>
</evidence>
<dbReference type="SUPFAM" id="SSF49265">
    <property type="entry name" value="Fibronectin type III"/>
    <property type="match status" value="3"/>
</dbReference>
<dbReference type="SUPFAM" id="SSF52799">
    <property type="entry name" value="(Phosphotyrosine protein) phosphatases II"/>
    <property type="match status" value="1"/>
</dbReference>
<feature type="domain" description="Tyrosine specific protein phosphatases" evidence="14">
    <location>
        <begin position="805"/>
        <end position="878"/>
    </location>
</feature>
<protein>
    <recommendedName>
        <fullName evidence="2">protein-tyrosine-phosphatase</fullName>
        <ecNumber evidence="2">3.1.3.48</ecNumber>
    </recommendedName>
</protein>
<feature type="domain" description="Fibronectin type-III" evidence="15">
    <location>
        <begin position="30"/>
        <end position="109"/>
    </location>
</feature>
<keyword evidence="5" id="KW-0378">Hydrolase</keyword>
<keyword evidence="7 11" id="KW-1133">Transmembrane helix</keyword>
<evidence type="ECO:0000256" key="11">
    <source>
        <dbReference type="SAM" id="Phobius"/>
    </source>
</evidence>
<keyword evidence="3 11" id="KW-0812">Transmembrane</keyword>
<dbReference type="Gene3D" id="2.60.40.10">
    <property type="entry name" value="Immunoglobulins"/>
    <property type="match status" value="5"/>
</dbReference>
<dbReference type="PANTHER" id="PTHR46957">
    <property type="entry name" value="CYTOKINE RECEPTOR"/>
    <property type="match status" value="1"/>
</dbReference>
<feature type="domain" description="Fibronectin type-III" evidence="15">
    <location>
        <begin position="288"/>
        <end position="376"/>
    </location>
</feature>
<evidence type="ECO:0000256" key="6">
    <source>
        <dbReference type="ARBA" id="ARBA00022912"/>
    </source>
</evidence>
<dbReference type="PROSITE" id="PS50853">
    <property type="entry name" value="FN3"/>
    <property type="match status" value="5"/>
</dbReference>
<comment type="subcellular location">
    <subcellularLocation>
        <location evidence="1">Membrane</location>
        <topology evidence="1">Single-pass type I membrane protein</topology>
    </subcellularLocation>
</comment>
<dbReference type="CTD" id="5794"/>
<dbReference type="InterPro" id="IPR029021">
    <property type="entry name" value="Prot-tyrosine_phosphatase-like"/>
</dbReference>
<evidence type="ECO:0000313" key="16">
    <source>
        <dbReference type="Proteomes" id="UP000515140"/>
    </source>
</evidence>
<dbReference type="InterPro" id="IPR003961">
    <property type="entry name" value="FN3_dom"/>
</dbReference>
<evidence type="ECO:0000313" key="17">
    <source>
        <dbReference type="RefSeq" id="XP_020859764.1"/>
    </source>
</evidence>
<keyword evidence="8 11" id="KW-0472">Membrane</keyword>
<gene>
    <name evidence="17" type="primary">PTPRH</name>
</gene>
<feature type="chain" id="PRO_5027955309" description="protein-tyrosine-phosphatase" evidence="12">
    <location>
        <begin position="28"/>
        <end position="922"/>
    </location>
</feature>
<feature type="signal peptide" evidence="12">
    <location>
        <begin position="1"/>
        <end position="27"/>
    </location>
</feature>
<dbReference type="InterPro" id="IPR003595">
    <property type="entry name" value="Tyr_Pase_cat"/>
</dbReference>
<evidence type="ECO:0000259" key="13">
    <source>
        <dbReference type="PROSITE" id="PS50055"/>
    </source>
</evidence>
<keyword evidence="6" id="KW-0904">Protein phosphatase</keyword>
<name>A0A6P5LTZ8_PHACI</name>
<dbReference type="KEGG" id="pcw:110220172"/>
<dbReference type="PRINTS" id="PR00700">
    <property type="entry name" value="PRTYPHPHTASE"/>
</dbReference>
<evidence type="ECO:0000256" key="9">
    <source>
        <dbReference type="ARBA" id="ARBA00023180"/>
    </source>
</evidence>
<evidence type="ECO:0000256" key="7">
    <source>
        <dbReference type="ARBA" id="ARBA00022989"/>
    </source>
</evidence>
<dbReference type="Pfam" id="PF00102">
    <property type="entry name" value="Y_phosphatase"/>
    <property type="match status" value="1"/>
</dbReference>
<dbReference type="GO" id="GO:0043235">
    <property type="term" value="C:receptor complex"/>
    <property type="evidence" value="ECO:0007669"/>
    <property type="project" value="TreeGrafter"/>
</dbReference>
<proteinExistence type="predicted"/>
<dbReference type="GO" id="GO:0016020">
    <property type="term" value="C:membrane"/>
    <property type="evidence" value="ECO:0007669"/>
    <property type="project" value="UniProtKB-SubCell"/>
</dbReference>